<proteinExistence type="predicted"/>
<sequence length="62" mass="6594">MDDDFAAFDGESLCNLLVERGFRAQNAEQKSEKGVPPTLPPLPPSSTTISASIIPTSQPSFS</sequence>
<feature type="region of interest" description="Disordered" evidence="1">
    <location>
        <begin position="25"/>
        <end position="62"/>
    </location>
</feature>
<keyword evidence="2" id="KW-0472">Membrane</keyword>
<dbReference type="Proteomes" id="UP000327157">
    <property type="component" value="Chromosome 14"/>
</dbReference>
<reference evidence="3" key="2">
    <citation type="submission" date="2019-10" db="EMBL/GenBank/DDBJ databases">
        <title>A de novo genome assembly of a pear dwarfing rootstock.</title>
        <authorList>
            <person name="Wang F."/>
            <person name="Wang J."/>
            <person name="Li S."/>
            <person name="Zhang Y."/>
            <person name="Fang M."/>
            <person name="Ma L."/>
            <person name="Zhao Y."/>
            <person name="Jiang S."/>
        </authorList>
    </citation>
    <scope>NUCLEOTIDE SEQUENCE [LARGE SCALE GENOMIC DNA]</scope>
</reference>
<keyword evidence="2" id="KW-0812">Transmembrane</keyword>
<gene>
    <name evidence="2" type="ORF">D8674_011870</name>
</gene>
<comment type="caution">
    <text evidence="2">The sequence shown here is derived from an EMBL/GenBank/DDBJ whole genome shotgun (WGS) entry which is preliminary data.</text>
</comment>
<evidence type="ECO:0000313" key="2">
    <source>
        <dbReference type="EMBL" id="KAB2608702.1"/>
    </source>
</evidence>
<reference evidence="2 3" key="3">
    <citation type="submission" date="2019-11" db="EMBL/GenBank/DDBJ databases">
        <title>A de novo genome assembly of a pear dwarfing rootstock.</title>
        <authorList>
            <person name="Wang F."/>
            <person name="Wang J."/>
            <person name="Li S."/>
            <person name="Zhang Y."/>
            <person name="Fang M."/>
            <person name="Ma L."/>
            <person name="Zhao Y."/>
            <person name="Jiang S."/>
        </authorList>
    </citation>
    <scope>NUCLEOTIDE SEQUENCE [LARGE SCALE GENOMIC DNA]</scope>
    <source>
        <strain evidence="2">S2</strain>
        <tissue evidence="2">Leaf</tissue>
    </source>
</reference>
<protein>
    <submittedName>
        <fullName evidence="2">Transmembrane protein 87A</fullName>
    </submittedName>
</protein>
<accession>A0A5N5G5I6</accession>
<name>A0A5N5G5I6_9ROSA</name>
<dbReference type="EMBL" id="SMOL01000553">
    <property type="protein sequence ID" value="KAB2608702.1"/>
    <property type="molecule type" value="Genomic_DNA"/>
</dbReference>
<dbReference type="AlphaFoldDB" id="A0A5N5G5I6"/>
<organism evidence="2 3">
    <name type="scientific">Pyrus ussuriensis x Pyrus communis</name>
    <dbReference type="NCBI Taxonomy" id="2448454"/>
    <lineage>
        <taxon>Eukaryota</taxon>
        <taxon>Viridiplantae</taxon>
        <taxon>Streptophyta</taxon>
        <taxon>Embryophyta</taxon>
        <taxon>Tracheophyta</taxon>
        <taxon>Spermatophyta</taxon>
        <taxon>Magnoliopsida</taxon>
        <taxon>eudicotyledons</taxon>
        <taxon>Gunneridae</taxon>
        <taxon>Pentapetalae</taxon>
        <taxon>rosids</taxon>
        <taxon>fabids</taxon>
        <taxon>Rosales</taxon>
        <taxon>Rosaceae</taxon>
        <taxon>Amygdaloideae</taxon>
        <taxon>Maleae</taxon>
        <taxon>Pyrus</taxon>
    </lineage>
</organism>
<keyword evidence="3" id="KW-1185">Reference proteome</keyword>
<feature type="compositionally biased region" description="Low complexity" evidence="1">
    <location>
        <begin position="45"/>
        <end position="62"/>
    </location>
</feature>
<evidence type="ECO:0000313" key="3">
    <source>
        <dbReference type="Proteomes" id="UP000327157"/>
    </source>
</evidence>
<evidence type="ECO:0000256" key="1">
    <source>
        <dbReference type="SAM" id="MobiDB-lite"/>
    </source>
</evidence>
<reference evidence="2 3" key="1">
    <citation type="submission" date="2019-09" db="EMBL/GenBank/DDBJ databases">
        <authorList>
            <person name="Ou C."/>
        </authorList>
    </citation>
    <scope>NUCLEOTIDE SEQUENCE [LARGE SCALE GENOMIC DNA]</scope>
    <source>
        <strain evidence="2">S2</strain>
        <tissue evidence="2">Leaf</tissue>
    </source>
</reference>